<proteinExistence type="inferred from homology"/>
<dbReference type="AlphaFoldDB" id="A0A542DQA8"/>
<keyword evidence="3" id="KW-0285">Flavoprotein</keyword>
<dbReference type="GO" id="GO:0016491">
    <property type="term" value="F:oxidoreductase activity"/>
    <property type="evidence" value="ECO:0007669"/>
    <property type="project" value="UniProtKB-KW"/>
</dbReference>
<reference evidence="7 8" key="1">
    <citation type="submission" date="2019-06" db="EMBL/GenBank/DDBJ databases">
        <title>Sequencing the genomes of 1000 actinobacteria strains.</title>
        <authorList>
            <person name="Klenk H.-P."/>
        </authorList>
    </citation>
    <scope>NUCLEOTIDE SEQUENCE [LARGE SCALE GENOMIC DNA]</scope>
    <source>
        <strain evidence="7 8">DSM 45679</strain>
    </source>
</reference>
<evidence type="ECO:0000313" key="8">
    <source>
        <dbReference type="Proteomes" id="UP000320876"/>
    </source>
</evidence>
<dbReference type="PROSITE" id="PS51387">
    <property type="entry name" value="FAD_PCMH"/>
    <property type="match status" value="1"/>
</dbReference>
<dbReference type="InterPro" id="IPR016169">
    <property type="entry name" value="FAD-bd_PCMH_sub2"/>
</dbReference>
<dbReference type="GO" id="GO:0071949">
    <property type="term" value="F:FAD binding"/>
    <property type="evidence" value="ECO:0007669"/>
    <property type="project" value="InterPro"/>
</dbReference>
<dbReference type="Gene3D" id="3.40.462.20">
    <property type="match status" value="1"/>
</dbReference>
<dbReference type="Pfam" id="PF08031">
    <property type="entry name" value="BBE"/>
    <property type="match status" value="1"/>
</dbReference>
<evidence type="ECO:0000256" key="2">
    <source>
        <dbReference type="ARBA" id="ARBA00005466"/>
    </source>
</evidence>
<dbReference type="InterPro" id="IPR006094">
    <property type="entry name" value="Oxid_FAD_bind_N"/>
</dbReference>
<comment type="similarity">
    <text evidence="2">Belongs to the oxygen-dependent FAD-linked oxidoreductase family.</text>
</comment>
<keyword evidence="5" id="KW-0560">Oxidoreductase</keyword>
<evidence type="ECO:0000259" key="6">
    <source>
        <dbReference type="PROSITE" id="PS51387"/>
    </source>
</evidence>
<evidence type="ECO:0000256" key="1">
    <source>
        <dbReference type="ARBA" id="ARBA00001974"/>
    </source>
</evidence>
<keyword evidence="4" id="KW-0274">FAD</keyword>
<dbReference type="EMBL" id="VFML01000001">
    <property type="protein sequence ID" value="TQJ05247.1"/>
    <property type="molecule type" value="Genomic_DNA"/>
</dbReference>
<dbReference type="SUPFAM" id="SSF56176">
    <property type="entry name" value="FAD-binding/transporter-associated domain-like"/>
    <property type="match status" value="1"/>
</dbReference>
<dbReference type="PANTHER" id="PTHR42973:SF39">
    <property type="entry name" value="FAD-BINDING PCMH-TYPE DOMAIN-CONTAINING PROTEIN"/>
    <property type="match status" value="1"/>
</dbReference>
<dbReference type="Proteomes" id="UP000320876">
    <property type="component" value="Unassembled WGS sequence"/>
</dbReference>
<gene>
    <name evidence="7" type="ORF">FB471_5075</name>
</gene>
<accession>A0A542DQA8</accession>
<dbReference type="Gene3D" id="3.30.465.10">
    <property type="match status" value="1"/>
</dbReference>
<evidence type="ECO:0000256" key="3">
    <source>
        <dbReference type="ARBA" id="ARBA00022630"/>
    </source>
</evidence>
<name>A0A542DQA8_AMYCI</name>
<evidence type="ECO:0000256" key="4">
    <source>
        <dbReference type="ARBA" id="ARBA00022827"/>
    </source>
</evidence>
<evidence type="ECO:0000313" key="7">
    <source>
        <dbReference type="EMBL" id="TQJ05247.1"/>
    </source>
</evidence>
<feature type="domain" description="FAD-binding PCMH-type" evidence="6">
    <location>
        <begin position="40"/>
        <end position="220"/>
    </location>
</feature>
<dbReference type="InterPro" id="IPR012951">
    <property type="entry name" value="BBE"/>
</dbReference>
<dbReference type="Pfam" id="PF01565">
    <property type="entry name" value="FAD_binding_4"/>
    <property type="match status" value="1"/>
</dbReference>
<comment type="cofactor">
    <cofactor evidence="1">
        <name>FAD</name>
        <dbReference type="ChEBI" id="CHEBI:57692"/>
    </cofactor>
</comment>
<dbReference type="RefSeq" id="WP_246076573.1">
    <property type="nucleotide sequence ID" value="NZ_VFML01000001.1"/>
</dbReference>
<organism evidence="7 8">
    <name type="scientific">Amycolatopsis cihanbeyliensis</name>
    <dbReference type="NCBI Taxonomy" id="1128664"/>
    <lineage>
        <taxon>Bacteria</taxon>
        <taxon>Bacillati</taxon>
        <taxon>Actinomycetota</taxon>
        <taxon>Actinomycetes</taxon>
        <taxon>Pseudonocardiales</taxon>
        <taxon>Pseudonocardiaceae</taxon>
        <taxon>Amycolatopsis</taxon>
    </lineage>
</organism>
<dbReference type="InterPro" id="IPR050416">
    <property type="entry name" value="FAD-linked_Oxidoreductase"/>
</dbReference>
<dbReference type="InterPro" id="IPR016166">
    <property type="entry name" value="FAD-bd_PCMH"/>
</dbReference>
<dbReference type="PANTHER" id="PTHR42973">
    <property type="entry name" value="BINDING OXIDOREDUCTASE, PUTATIVE (AFU_ORTHOLOGUE AFUA_1G17690)-RELATED"/>
    <property type="match status" value="1"/>
</dbReference>
<comment type="caution">
    <text evidence="7">The sequence shown here is derived from an EMBL/GenBank/DDBJ whole genome shotgun (WGS) entry which is preliminary data.</text>
</comment>
<sequence length="517" mass="57221">MTQQPTNIERRNAATLPQPAAIAADDPRYETAVRCGFNQRFVSDANYICFPTSTAEVLAAIDKAVAAGKRVTVRSGGHGYEGTGSAEGGMLLDLSMMTDVDFDRARRAFSMQPGAKVGDIYRELYKRWGVTVPAGEGTEVCIGGHLVGGGFGPLSRRYGAIVDYLCAVEVVVVDASGHARAIVATDEPDDPHHDLWWAHTGGGGGNFGVVTRYWLRQPGATSSDPHELLPTAPVRWRNGQLVWSWDTMTERDFVKIVRNYAAWFERNSAPGSPEADLTAFFCATHRSGGLIAIGSLIDDDIPGARRLTNEFFDAVTEGVEVEPSARADNGVVSWLYFFTHSNRGDHNALGGSRFKLKSAYLRRGYTDEQTATAYRHLDTENPKSIYFMFIGYGGRVNAVAPDATAVAQRNSILKGAFLSAWWDPDEDEYHIGNLRALYRDIYAETGGVPVPDENNEGAYINYPDRDLADPQWNTSGVPWSTLYYKENYPRLQRIKKLYDPRNEFRHCLSIEPPDNQP</sequence>
<evidence type="ECO:0000256" key="5">
    <source>
        <dbReference type="ARBA" id="ARBA00023002"/>
    </source>
</evidence>
<dbReference type="InterPro" id="IPR036318">
    <property type="entry name" value="FAD-bd_PCMH-like_sf"/>
</dbReference>
<keyword evidence="8" id="KW-1185">Reference proteome</keyword>
<protein>
    <submittedName>
        <fullName evidence="7">Aclacinomycin oxidase</fullName>
    </submittedName>
</protein>